<dbReference type="SUPFAM" id="SSF55154">
    <property type="entry name" value="CYTH-like phosphatases"/>
    <property type="match status" value="2"/>
</dbReference>
<feature type="region of interest" description="Disordered" evidence="1">
    <location>
        <begin position="125"/>
        <end position="158"/>
    </location>
</feature>
<gene>
    <name evidence="4" type="ORF">OG913_33315</name>
</gene>
<organism evidence="4 5">
    <name type="scientific">Microbispora hainanensis</name>
    <dbReference type="NCBI Taxonomy" id="568844"/>
    <lineage>
        <taxon>Bacteria</taxon>
        <taxon>Bacillati</taxon>
        <taxon>Actinomycetota</taxon>
        <taxon>Actinomycetes</taxon>
        <taxon>Streptosporangiales</taxon>
        <taxon>Streptosporangiaceae</taxon>
        <taxon>Microbispora</taxon>
    </lineage>
</organism>
<keyword evidence="5" id="KW-1185">Reference proteome</keyword>
<accession>A0ABZ1SMF7</accession>
<dbReference type="PANTHER" id="PTHR39339:SF1">
    <property type="entry name" value="CHAD DOMAIN-CONTAINING PROTEIN"/>
    <property type="match status" value="1"/>
</dbReference>
<feature type="domain" description="CYTH" evidence="2">
    <location>
        <begin position="2"/>
        <end position="230"/>
    </location>
</feature>
<reference evidence="4" key="1">
    <citation type="submission" date="2022-10" db="EMBL/GenBank/DDBJ databases">
        <title>The complete genomes of actinobacterial strains from the NBC collection.</title>
        <authorList>
            <person name="Joergensen T.S."/>
            <person name="Alvarez Arevalo M."/>
            <person name="Sterndorff E.B."/>
            <person name="Faurdal D."/>
            <person name="Vuksanovic O."/>
            <person name="Mourched A.-S."/>
            <person name="Charusanti P."/>
            <person name="Shaw S."/>
            <person name="Blin K."/>
            <person name="Weber T."/>
        </authorList>
    </citation>
    <scope>NUCLEOTIDE SEQUENCE</scope>
    <source>
        <strain evidence="4">NBC_00254</strain>
    </source>
</reference>
<dbReference type="InterPro" id="IPR007899">
    <property type="entry name" value="CHAD_dom"/>
</dbReference>
<dbReference type="CDD" id="cd07374">
    <property type="entry name" value="CYTH-like_Pase"/>
    <property type="match status" value="1"/>
</dbReference>
<sequence length="515" mass="55474">MALEIEDKFDVPEGFALPDLSGVPGCEGVSEPLSHRLTAVYFDTPDLRLAARGVTLRRRRGGDDEGWHLKLPKAKGARQEITRPLTRSAKVVPAELASLVLAYTRGAPLAPVARLETRRSITRLLGPGGAGGSGSMGGEGSADGTGGAGGTGGTGGTESTVLVEIADDRVKGTVLGDEPVVRRWREVEAELKEGDRGLLEKVAKRLRKAGATPADSASKLARVLGDRIPAPPPRIRPEPGSVGEVVVAYLRAHADALIAQDPHVRLAEEDAVHKARVAGRRLRSALKAFKRIVAGTEDLQEELRWLGEVLGEARDLEVIRARFAGRLDGLDPRFVTADARRRLGDDLQAREHEAYERIRGVLSESRYFALLDALDALAADPPLTAAAAKNADKALPKIVDRNWRRVTDAYEAARRMEEGAEREAAMHDVRKAAKRARYTAEAAGMSGAAERAKEVQEVLGRHQDGVVAQGVLLEEAERARRAGEDTFPYGVLVGIESAEAARAHDEFPVVWSRLA</sequence>
<dbReference type="SMART" id="SM00880">
    <property type="entry name" value="CHAD"/>
    <property type="match status" value="1"/>
</dbReference>
<dbReference type="Pfam" id="PF05235">
    <property type="entry name" value="CHAD"/>
    <property type="match status" value="1"/>
</dbReference>
<protein>
    <submittedName>
        <fullName evidence="4">CYTH and CHAD domain-containing protein</fullName>
    </submittedName>
</protein>
<feature type="domain" description="CHAD" evidence="3">
    <location>
        <begin position="239"/>
        <end position="515"/>
    </location>
</feature>
<evidence type="ECO:0000313" key="4">
    <source>
        <dbReference type="EMBL" id="WUP74205.1"/>
    </source>
</evidence>
<dbReference type="PANTHER" id="PTHR39339">
    <property type="entry name" value="SLR1444 PROTEIN"/>
    <property type="match status" value="1"/>
</dbReference>
<dbReference type="Gene3D" id="2.40.320.10">
    <property type="entry name" value="Hypothetical Protein Pfu-838710-001"/>
    <property type="match status" value="1"/>
</dbReference>
<dbReference type="InterPro" id="IPR033469">
    <property type="entry name" value="CYTH-like_dom_sf"/>
</dbReference>
<evidence type="ECO:0000259" key="2">
    <source>
        <dbReference type="PROSITE" id="PS51707"/>
    </source>
</evidence>
<dbReference type="Proteomes" id="UP001432011">
    <property type="component" value="Chromosome"/>
</dbReference>
<dbReference type="PROSITE" id="PS51707">
    <property type="entry name" value="CYTH"/>
    <property type="match status" value="1"/>
</dbReference>
<evidence type="ECO:0000313" key="5">
    <source>
        <dbReference type="Proteomes" id="UP001432011"/>
    </source>
</evidence>
<evidence type="ECO:0000259" key="3">
    <source>
        <dbReference type="PROSITE" id="PS51708"/>
    </source>
</evidence>
<feature type="compositionally biased region" description="Gly residues" evidence="1">
    <location>
        <begin position="126"/>
        <end position="156"/>
    </location>
</feature>
<dbReference type="RefSeq" id="WP_328709136.1">
    <property type="nucleotide sequence ID" value="NZ_CP108085.1"/>
</dbReference>
<dbReference type="InterPro" id="IPR023577">
    <property type="entry name" value="CYTH_domain"/>
</dbReference>
<proteinExistence type="predicted"/>
<dbReference type="PROSITE" id="PS51708">
    <property type="entry name" value="CHAD"/>
    <property type="match status" value="1"/>
</dbReference>
<dbReference type="InterPro" id="IPR038186">
    <property type="entry name" value="CHAD_dom_sf"/>
</dbReference>
<evidence type="ECO:0000256" key="1">
    <source>
        <dbReference type="SAM" id="MobiDB-lite"/>
    </source>
</evidence>
<dbReference type="Pfam" id="PF01928">
    <property type="entry name" value="CYTH"/>
    <property type="match status" value="1"/>
</dbReference>
<dbReference type="EMBL" id="CP108085">
    <property type="protein sequence ID" value="WUP74205.1"/>
    <property type="molecule type" value="Genomic_DNA"/>
</dbReference>
<name>A0ABZ1SMF7_9ACTN</name>
<dbReference type="Gene3D" id="1.40.20.10">
    <property type="entry name" value="CHAD domain"/>
    <property type="match status" value="1"/>
</dbReference>
<dbReference type="SMART" id="SM01118">
    <property type="entry name" value="CYTH"/>
    <property type="match status" value="1"/>
</dbReference>